<dbReference type="InterPro" id="IPR023753">
    <property type="entry name" value="FAD/NAD-binding_dom"/>
</dbReference>
<dbReference type="SUPFAM" id="SSF51905">
    <property type="entry name" value="FAD/NAD(P)-binding domain"/>
    <property type="match status" value="1"/>
</dbReference>
<reference evidence="5 6" key="1">
    <citation type="submission" date="2018-07" db="EMBL/GenBank/DDBJ databases">
        <title>Arthrobacter sp. nov., isolated from raw cow's milk with high bacterial count.</title>
        <authorList>
            <person name="Hahne J."/>
            <person name="Isele D."/>
            <person name="Lipski A."/>
        </authorList>
    </citation>
    <scope>NUCLEOTIDE SEQUENCE [LARGE SCALE GENOMIC DNA]</scope>
    <source>
        <strain evidence="5 6">JZ R-35</strain>
    </source>
</reference>
<proteinExistence type="predicted"/>
<evidence type="ECO:0000256" key="2">
    <source>
        <dbReference type="ARBA" id="ARBA00023002"/>
    </source>
</evidence>
<dbReference type="PANTHER" id="PTHR48105">
    <property type="entry name" value="THIOREDOXIN REDUCTASE 1-RELATED-RELATED"/>
    <property type="match status" value="1"/>
</dbReference>
<dbReference type="PRINTS" id="PR00368">
    <property type="entry name" value="FADPNR"/>
</dbReference>
<name>A0A399JA91_9MICC</name>
<sequence length="329" mass="32798">MNPSHDPTLPAVPAPTGAVEVDVAIVGGGAAGLNAALQLARQDRSVLVLDAGRPRNAPAAHLHAYLGLDGAAPSELLARGRAEVRSYGGEIREATVVSASASGEGAMRRFTLALGDGSAVRARATVLAAGLVDVLPEVPGLAERWGRDALHCPYCHGWEVRGQRIAILASHPNATHQALLFARLGSSAALVTHGVEPSAEDRALLAAAGVEIVVGPVASVQVHDDALTGLLLADGSVVEADAVVVQTRMEARLGGLEGLGLVAAEHPSGMGTHVEAGFAGATAVPGVWVAGNATDPAAQLGAAAAGGAMAGAGVNAALTMEDAHAALEA</sequence>
<dbReference type="Pfam" id="PF07992">
    <property type="entry name" value="Pyr_redox_2"/>
    <property type="match status" value="1"/>
</dbReference>
<keyword evidence="2" id="KW-0560">Oxidoreductase</keyword>
<dbReference type="InterPro" id="IPR036188">
    <property type="entry name" value="FAD/NAD-bd_sf"/>
</dbReference>
<dbReference type="EMBL" id="QQXK01000011">
    <property type="protein sequence ID" value="RII42511.1"/>
    <property type="molecule type" value="Genomic_DNA"/>
</dbReference>
<accession>A0A399JA91</accession>
<dbReference type="GO" id="GO:0004791">
    <property type="term" value="F:thioredoxin-disulfide reductase (NADPH) activity"/>
    <property type="evidence" value="ECO:0007669"/>
    <property type="project" value="UniProtKB-EC"/>
</dbReference>
<evidence type="ECO:0000256" key="3">
    <source>
        <dbReference type="ARBA" id="ARBA00048132"/>
    </source>
</evidence>
<gene>
    <name evidence="5" type="ORF">DWB68_07110</name>
</gene>
<dbReference type="RefSeq" id="WP_119424453.1">
    <property type="nucleotide sequence ID" value="NZ_QQXK01000011.1"/>
</dbReference>
<comment type="catalytic activity">
    <reaction evidence="3">
        <text>[thioredoxin]-dithiol + NADP(+) = [thioredoxin]-disulfide + NADPH + H(+)</text>
        <dbReference type="Rhea" id="RHEA:20345"/>
        <dbReference type="Rhea" id="RHEA-COMP:10698"/>
        <dbReference type="Rhea" id="RHEA-COMP:10700"/>
        <dbReference type="ChEBI" id="CHEBI:15378"/>
        <dbReference type="ChEBI" id="CHEBI:29950"/>
        <dbReference type="ChEBI" id="CHEBI:50058"/>
        <dbReference type="ChEBI" id="CHEBI:57783"/>
        <dbReference type="ChEBI" id="CHEBI:58349"/>
        <dbReference type="EC" id="1.8.1.9"/>
    </reaction>
</comment>
<dbReference type="Proteomes" id="UP000265419">
    <property type="component" value="Unassembled WGS sequence"/>
</dbReference>
<keyword evidence="1" id="KW-0285">Flavoprotein</keyword>
<keyword evidence="6" id="KW-1185">Reference proteome</keyword>
<evidence type="ECO:0000259" key="4">
    <source>
        <dbReference type="Pfam" id="PF07992"/>
    </source>
</evidence>
<dbReference type="PRINTS" id="PR00469">
    <property type="entry name" value="PNDRDTASEII"/>
</dbReference>
<dbReference type="AlphaFoldDB" id="A0A399JA91"/>
<evidence type="ECO:0000313" key="5">
    <source>
        <dbReference type="EMBL" id="RII42511.1"/>
    </source>
</evidence>
<comment type="caution">
    <text evidence="5">The sequence shown here is derived from an EMBL/GenBank/DDBJ whole genome shotgun (WGS) entry which is preliminary data.</text>
</comment>
<dbReference type="InterPro" id="IPR050097">
    <property type="entry name" value="Ferredoxin-NADP_redctase_2"/>
</dbReference>
<feature type="domain" description="FAD/NAD(P)-binding" evidence="4">
    <location>
        <begin position="22"/>
        <end position="300"/>
    </location>
</feature>
<dbReference type="Gene3D" id="3.50.50.60">
    <property type="entry name" value="FAD/NAD(P)-binding domain"/>
    <property type="match status" value="2"/>
</dbReference>
<organism evidence="5 6">
    <name type="scientific">Galactobacter valiniphilus</name>
    <dbReference type="NCBI Taxonomy" id="2676122"/>
    <lineage>
        <taxon>Bacteria</taxon>
        <taxon>Bacillati</taxon>
        <taxon>Actinomycetota</taxon>
        <taxon>Actinomycetes</taxon>
        <taxon>Micrococcales</taxon>
        <taxon>Micrococcaceae</taxon>
        <taxon>Galactobacter</taxon>
    </lineage>
</organism>
<evidence type="ECO:0000256" key="1">
    <source>
        <dbReference type="ARBA" id="ARBA00022630"/>
    </source>
</evidence>
<protein>
    <submittedName>
        <fullName evidence="5">NAD(P)/FAD-dependent oxidoreductase</fullName>
    </submittedName>
</protein>
<evidence type="ECO:0000313" key="6">
    <source>
        <dbReference type="Proteomes" id="UP000265419"/>
    </source>
</evidence>